<evidence type="ECO:0000256" key="1">
    <source>
        <dbReference type="SAM" id="MobiDB-lite"/>
    </source>
</evidence>
<feature type="region of interest" description="Disordered" evidence="1">
    <location>
        <begin position="198"/>
        <end position="241"/>
    </location>
</feature>
<evidence type="ECO:0000313" key="2">
    <source>
        <dbReference type="EMBL" id="GFH09420.1"/>
    </source>
</evidence>
<feature type="region of interest" description="Disordered" evidence="1">
    <location>
        <begin position="277"/>
        <end position="296"/>
    </location>
</feature>
<dbReference type="EMBL" id="BLLF01000233">
    <property type="protein sequence ID" value="GFH09420.1"/>
    <property type="molecule type" value="Genomic_DNA"/>
</dbReference>
<evidence type="ECO:0000313" key="3">
    <source>
        <dbReference type="Proteomes" id="UP000485058"/>
    </source>
</evidence>
<protein>
    <submittedName>
        <fullName evidence="2">Uncharacterized protein</fullName>
    </submittedName>
</protein>
<comment type="caution">
    <text evidence="2">The sequence shown here is derived from an EMBL/GenBank/DDBJ whole genome shotgun (WGS) entry which is preliminary data.</text>
</comment>
<feature type="compositionally biased region" description="Low complexity" evidence="1">
    <location>
        <begin position="280"/>
        <end position="296"/>
    </location>
</feature>
<dbReference type="AlphaFoldDB" id="A0A699YGT9"/>
<keyword evidence="3" id="KW-1185">Reference proteome</keyword>
<accession>A0A699YGT9</accession>
<gene>
    <name evidence="2" type="ORF">HaLaN_04553</name>
</gene>
<name>A0A699YGT9_HAELA</name>
<reference evidence="2 3" key="1">
    <citation type="submission" date="2020-02" db="EMBL/GenBank/DDBJ databases">
        <title>Draft genome sequence of Haematococcus lacustris strain NIES-144.</title>
        <authorList>
            <person name="Morimoto D."/>
            <person name="Nakagawa S."/>
            <person name="Yoshida T."/>
            <person name="Sawayama S."/>
        </authorList>
    </citation>
    <scope>NUCLEOTIDE SEQUENCE [LARGE SCALE GENOMIC DNA]</scope>
    <source>
        <strain evidence="2 3">NIES-144</strain>
    </source>
</reference>
<dbReference type="Proteomes" id="UP000485058">
    <property type="component" value="Unassembled WGS sequence"/>
</dbReference>
<feature type="region of interest" description="Disordered" evidence="1">
    <location>
        <begin position="126"/>
        <end position="163"/>
    </location>
</feature>
<sequence>MSLTPSPGATTGLRLPSGASTTYYTDPANPTPSPPVHHTEPATPAATPLLTTQPLYECVGRGSYDLGLLLAHLPATSPFAVCNSPAGSATFQPFLLPALLTRTASTAPAEPSPDKVARRITLASPVCVTPPGSAPSGAAIRDAGDASTAGSAHHQATSPRAQPKLVQALASTPRRLSSLAQPQPIYIGYTCSHPGDPFTPTAAAPTHPPGLTPCSSGQLPSQAPPQAAGSEGGSSVHGQLWCGRPPAGGDWLLPKSSSHPCDVDTWGATIRTHPCQGANSSTSTAGAGRPAGGPASASGLLCPLSPLPISPGALAVGAFIPGSPRTSMDYPAGHPTPGFGSSVSRCPPYSPRAGPLRHVSISSAGGQQQRGVPSPRAFMASKAWGGGRASVELERCSGLSKPGKADMTISDPIQGSPARLAYAAVR</sequence>
<proteinExistence type="predicted"/>
<organism evidence="2 3">
    <name type="scientific">Haematococcus lacustris</name>
    <name type="common">Green alga</name>
    <name type="synonym">Haematococcus pluvialis</name>
    <dbReference type="NCBI Taxonomy" id="44745"/>
    <lineage>
        <taxon>Eukaryota</taxon>
        <taxon>Viridiplantae</taxon>
        <taxon>Chlorophyta</taxon>
        <taxon>core chlorophytes</taxon>
        <taxon>Chlorophyceae</taxon>
        <taxon>CS clade</taxon>
        <taxon>Chlamydomonadales</taxon>
        <taxon>Haematococcaceae</taxon>
        <taxon>Haematococcus</taxon>
    </lineage>
</organism>
<feature type="compositionally biased region" description="Polar residues" evidence="1">
    <location>
        <begin position="148"/>
        <end position="160"/>
    </location>
</feature>
<feature type="region of interest" description="Disordered" evidence="1">
    <location>
        <begin position="1"/>
        <end position="48"/>
    </location>
</feature>